<keyword evidence="3" id="KW-0238">DNA-binding</keyword>
<dbReference type="HOGENOM" id="CLU_446206_0_0_1"/>
<dbReference type="KEGG" id="glz:GLAREA_05980"/>
<dbReference type="PANTHER" id="PTHR31845:SF10">
    <property type="entry name" value="ZN(II)2CYS6 TRANSCRIPTION FACTOR (EUROFUNG)"/>
    <property type="match status" value="1"/>
</dbReference>
<evidence type="ECO:0000256" key="5">
    <source>
        <dbReference type="ARBA" id="ARBA00023242"/>
    </source>
</evidence>
<evidence type="ECO:0000313" key="6">
    <source>
        <dbReference type="EMBL" id="EPE32968.1"/>
    </source>
</evidence>
<gene>
    <name evidence="6" type="ORF">GLAREA_05980</name>
</gene>
<dbReference type="InterPro" id="IPR051089">
    <property type="entry name" value="prtT"/>
</dbReference>
<comment type="subcellular location">
    <subcellularLocation>
        <location evidence="1">Nucleus</location>
    </subcellularLocation>
</comment>
<dbReference type="OrthoDB" id="5424793at2759"/>
<dbReference type="RefSeq" id="XP_008079585.1">
    <property type="nucleotide sequence ID" value="XM_008081394.1"/>
</dbReference>
<dbReference type="AlphaFoldDB" id="S3E3E8"/>
<dbReference type="GO" id="GO:0000976">
    <property type="term" value="F:transcription cis-regulatory region binding"/>
    <property type="evidence" value="ECO:0007669"/>
    <property type="project" value="TreeGrafter"/>
</dbReference>
<keyword evidence="7" id="KW-1185">Reference proteome</keyword>
<evidence type="ECO:0000256" key="2">
    <source>
        <dbReference type="ARBA" id="ARBA00023015"/>
    </source>
</evidence>
<keyword evidence="4" id="KW-0804">Transcription</keyword>
<sequence length="612" mass="68186">MRTRQVHSSANPDKSQAPIFNDEFALSLPSIAAPDAKGGVEELHAHHVEFLGDPNTAIVPVKTESTRKRLEPRKVTLGDAERLLSAYQKKASFFPFVNVPSDATVPHLSKKSPFLLLAILNSAAINDPHLYHQMEHEFKRVLSGKIIVEGKKSLDFLQGLLVYIAWYPVHTNPKNNQSFMYMNLAISLVTDLGLDRETPNPSAFSDFDLTGLYTKEGGYSIAAKQAYLGTYYLSSALSLGFQKPNNFQYRNLMDDHGRALLRSSPSCDFFALVQLQHLRERIAKIHLSKTPAADYKMEAINAEMNIQIFLNELQDWSESVSEDIRNLPNIKLSNLFVLVCIYSYELGFLRKPYKTHLLPHSPYKSLITTSHLPKCLDSLKRFFEFLLSIPEEGYLAFTTVEWGQVINAIVVISRLTFLMADEMGWDASRTRTEVPLVMYLDCLSFRFGSLSRTKDEDDQKIPDNPDVLYVFKLMIGSVKKSYERRVSGIRPGSFTVSPSGNATGPTKGQCPILDPSLKLAFSALNTDNTYISFDQSNLTSYPAPDSELMGFAGDNMMENSYGGWEGSGSGSGSGSGNGLGYEGMGMGGQIGVYHNVWATMTCSWAEDFYEGV</sequence>
<accession>S3E3E8</accession>
<reference evidence="6 7" key="1">
    <citation type="journal article" date="2013" name="BMC Genomics">
        <title>Genomics-driven discovery of the pneumocandin biosynthetic gene cluster in the fungus Glarea lozoyensis.</title>
        <authorList>
            <person name="Chen L."/>
            <person name="Yue Q."/>
            <person name="Zhang X."/>
            <person name="Xiang M."/>
            <person name="Wang C."/>
            <person name="Li S."/>
            <person name="Che Y."/>
            <person name="Ortiz-Lopez F.J."/>
            <person name="Bills G.F."/>
            <person name="Liu X."/>
            <person name="An Z."/>
        </authorList>
    </citation>
    <scope>NUCLEOTIDE SEQUENCE [LARGE SCALE GENOMIC DNA]</scope>
    <source>
        <strain evidence="7">ATCC 20868 / MF5171</strain>
    </source>
</reference>
<evidence type="ECO:0000313" key="7">
    <source>
        <dbReference type="Proteomes" id="UP000016922"/>
    </source>
</evidence>
<dbReference type="Proteomes" id="UP000016922">
    <property type="component" value="Unassembled WGS sequence"/>
</dbReference>
<dbReference type="EMBL" id="KE145358">
    <property type="protein sequence ID" value="EPE32968.1"/>
    <property type="molecule type" value="Genomic_DNA"/>
</dbReference>
<dbReference type="CDD" id="cd12148">
    <property type="entry name" value="fungal_TF_MHR"/>
    <property type="match status" value="1"/>
</dbReference>
<dbReference type="OMA" id="WRKPQFN"/>
<name>S3E3E8_GLAL2</name>
<evidence type="ECO:0000256" key="4">
    <source>
        <dbReference type="ARBA" id="ARBA00023163"/>
    </source>
</evidence>
<proteinExistence type="predicted"/>
<dbReference type="GO" id="GO:0000981">
    <property type="term" value="F:DNA-binding transcription factor activity, RNA polymerase II-specific"/>
    <property type="evidence" value="ECO:0007669"/>
    <property type="project" value="TreeGrafter"/>
</dbReference>
<organism evidence="6 7">
    <name type="scientific">Glarea lozoyensis (strain ATCC 20868 / MF5171)</name>
    <dbReference type="NCBI Taxonomy" id="1116229"/>
    <lineage>
        <taxon>Eukaryota</taxon>
        <taxon>Fungi</taxon>
        <taxon>Dikarya</taxon>
        <taxon>Ascomycota</taxon>
        <taxon>Pezizomycotina</taxon>
        <taxon>Leotiomycetes</taxon>
        <taxon>Helotiales</taxon>
        <taxon>Helotiaceae</taxon>
        <taxon>Glarea</taxon>
    </lineage>
</organism>
<dbReference type="PANTHER" id="PTHR31845">
    <property type="entry name" value="FINGER DOMAIN PROTEIN, PUTATIVE-RELATED"/>
    <property type="match status" value="1"/>
</dbReference>
<protein>
    <submittedName>
        <fullName evidence="6">Uncharacterized protein</fullName>
    </submittedName>
</protein>
<keyword evidence="2" id="KW-0805">Transcription regulation</keyword>
<evidence type="ECO:0000256" key="3">
    <source>
        <dbReference type="ARBA" id="ARBA00023125"/>
    </source>
</evidence>
<dbReference type="GO" id="GO:0005634">
    <property type="term" value="C:nucleus"/>
    <property type="evidence" value="ECO:0007669"/>
    <property type="project" value="UniProtKB-SubCell"/>
</dbReference>
<keyword evidence="5" id="KW-0539">Nucleus</keyword>
<dbReference type="eggNOG" id="ENOG502SNUJ">
    <property type="taxonomic scope" value="Eukaryota"/>
</dbReference>
<evidence type="ECO:0000256" key="1">
    <source>
        <dbReference type="ARBA" id="ARBA00004123"/>
    </source>
</evidence>
<dbReference type="GeneID" id="19465034"/>